<evidence type="ECO:0000313" key="3">
    <source>
        <dbReference type="Proteomes" id="UP000070720"/>
    </source>
</evidence>
<dbReference type="AlphaFoldDB" id="A0A098DQK0"/>
<reference evidence="2 3" key="1">
    <citation type="journal article" date="2007" name="Science">
        <title>The Fusarium graminearum genome reveals a link between localized polymorphism and pathogen specialization.</title>
        <authorList>
            <person name="Cuomo C.A."/>
            <person name="Gueldener U."/>
            <person name="Xu J.-R."/>
            <person name="Trail F."/>
            <person name="Turgeon B.G."/>
            <person name="Di Pietro A."/>
            <person name="Walton J.D."/>
            <person name="Ma L.-J."/>
            <person name="Baker S.E."/>
            <person name="Rep M."/>
            <person name="Adam G."/>
            <person name="Antoniw J."/>
            <person name="Baldwin T."/>
            <person name="Calvo S.E."/>
            <person name="Chang Y.-L."/>
            <person name="DeCaprio D."/>
            <person name="Gale L.R."/>
            <person name="Gnerre S."/>
            <person name="Goswami R.S."/>
            <person name="Hammond-Kosack K."/>
            <person name="Harris L.J."/>
            <person name="Hilburn K."/>
            <person name="Kennell J.C."/>
            <person name="Kroken S."/>
            <person name="Magnuson J.K."/>
            <person name="Mannhaupt G."/>
            <person name="Mauceli E.W."/>
            <person name="Mewes H.-W."/>
            <person name="Mitterbauer R."/>
            <person name="Muehlbauer G."/>
            <person name="Muensterkoetter M."/>
            <person name="Nelson D."/>
            <person name="O'Donnell K."/>
            <person name="Ouellet T."/>
            <person name="Qi W."/>
            <person name="Quesneville H."/>
            <person name="Roncero M.I.G."/>
            <person name="Seong K.-Y."/>
            <person name="Tetko I.V."/>
            <person name="Urban M."/>
            <person name="Waalwijk C."/>
            <person name="Ward T.J."/>
            <person name="Yao J."/>
            <person name="Birren B.W."/>
            <person name="Kistler H.C."/>
        </authorList>
    </citation>
    <scope>NUCLEOTIDE SEQUENCE [LARGE SCALE GENOMIC DNA]</scope>
    <source>
        <strain evidence="3">ATCC MYA-4620 / CBS 123657 / FGSC 9075 / NRRL 31084 / PH-1</strain>
        <strain evidence="2">PH-1 / ATCC MYA-4620 / FGSC 9075 / NRRL 31084</strain>
    </source>
</reference>
<dbReference type="Proteomes" id="UP000070720">
    <property type="component" value="Chromosome 4"/>
</dbReference>
<reference evidence="2" key="4">
    <citation type="submission" date="2017-01" db="UniProtKB">
        <authorList>
            <consortium name="EnsemblFungi"/>
        </authorList>
    </citation>
    <scope>IDENTIFICATION</scope>
    <source>
        <strain evidence="2">PH-1 / ATCC MYA-4620 / FGSC 9075 / NRRL 31084</strain>
    </source>
</reference>
<organism evidence="1 3">
    <name type="scientific">Gibberella zeae (strain ATCC MYA-4620 / CBS 123657 / FGSC 9075 / NRRL 31084 / PH-1)</name>
    <name type="common">Wheat head blight fungus</name>
    <name type="synonym">Fusarium graminearum</name>
    <dbReference type="NCBI Taxonomy" id="229533"/>
    <lineage>
        <taxon>Eukaryota</taxon>
        <taxon>Fungi</taxon>
        <taxon>Dikarya</taxon>
        <taxon>Ascomycota</taxon>
        <taxon>Pezizomycotina</taxon>
        <taxon>Sordariomycetes</taxon>
        <taxon>Hypocreomycetidae</taxon>
        <taxon>Hypocreales</taxon>
        <taxon>Nectriaceae</taxon>
        <taxon>Fusarium</taxon>
    </lineage>
</organism>
<reference evidence="2 3" key="2">
    <citation type="journal article" date="2010" name="Nature">
        <title>Comparative genomics reveals mobile pathogenicity chromosomes in Fusarium.</title>
        <authorList>
            <person name="Ma L.J."/>
            <person name="van der Does H.C."/>
            <person name="Borkovich K.A."/>
            <person name="Coleman J.J."/>
            <person name="Daboussi M.J."/>
            <person name="Di Pietro A."/>
            <person name="Dufresne M."/>
            <person name="Freitag M."/>
            <person name="Grabherr M."/>
            <person name="Henrissat B."/>
            <person name="Houterman P.M."/>
            <person name="Kang S."/>
            <person name="Shim W.B."/>
            <person name="Woloshuk C."/>
            <person name="Xie X."/>
            <person name="Xu J.R."/>
            <person name="Antoniw J."/>
            <person name="Baker S.E."/>
            <person name="Bluhm B.H."/>
            <person name="Breakspear A."/>
            <person name="Brown D.W."/>
            <person name="Butchko R.A."/>
            <person name="Chapman S."/>
            <person name="Coulson R."/>
            <person name="Coutinho P.M."/>
            <person name="Danchin E.G."/>
            <person name="Diener A."/>
            <person name="Gale L.R."/>
            <person name="Gardiner D.M."/>
            <person name="Goff S."/>
            <person name="Hammond-Kosack K.E."/>
            <person name="Hilburn K."/>
            <person name="Hua-Van A."/>
            <person name="Jonkers W."/>
            <person name="Kazan K."/>
            <person name="Kodira C.D."/>
            <person name="Koehrsen M."/>
            <person name="Kumar L."/>
            <person name="Lee Y.H."/>
            <person name="Li L."/>
            <person name="Manners J.M."/>
            <person name="Miranda-Saavedra D."/>
            <person name="Mukherjee M."/>
            <person name="Park G."/>
            <person name="Park J."/>
            <person name="Park S.Y."/>
            <person name="Proctor R.H."/>
            <person name="Regev A."/>
            <person name="Ruiz-Roldan M.C."/>
            <person name="Sain D."/>
            <person name="Sakthikumar S."/>
            <person name="Sykes S."/>
            <person name="Schwartz D.C."/>
            <person name="Turgeon B.G."/>
            <person name="Wapinski I."/>
            <person name="Yoder O."/>
            <person name="Young S."/>
            <person name="Zeng Q."/>
            <person name="Zhou S."/>
            <person name="Galagan J."/>
            <person name="Cuomo C.A."/>
            <person name="Kistler H.C."/>
            <person name="Rep M."/>
        </authorList>
    </citation>
    <scope>GENOME REANNOTATION</scope>
    <source>
        <strain evidence="3">ATCC MYA-4620 / CBS 123657 / FGSC 9075 / NRRL 31084 / PH-1</strain>
        <strain evidence="2">PH-1 / ATCC MYA-4620 / FGSC 9075 / NRRL 31084</strain>
    </source>
</reference>
<reference evidence="1 3" key="3">
    <citation type="journal article" date="2015" name="BMC Genomics">
        <title>The completed genome sequence of the pathogenic ascomycete fungus Fusarium graminearum.</title>
        <authorList>
            <person name="King R."/>
            <person name="Urban M."/>
            <person name="Hammond-Kosack M.C."/>
            <person name="Hassani-Pak K."/>
            <person name="Hammond-Kosack K.E."/>
        </authorList>
    </citation>
    <scope>NUCLEOTIDE SEQUENCE [LARGE SCALE GENOMIC DNA]</scope>
    <source>
        <strain evidence="3">ATCC MYA-4620 / CBS 123657 / FGSC 9075 / NRRL 31084 / PH-1</strain>
        <strain evidence="1">PH-1</strain>
    </source>
</reference>
<evidence type="ECO:0000313" key="2">
    <source>
        <dbReference type="EnsemblFungi" id="CEF84136"/>
    </source>
</evidence>
<sequence>MCIQITRVAACWQCYVVLEAFGHIRVCGNIVNEGGCSEFKQAEVYGPPDLLCALCLEKHEGKNKLNQNQAMPQEQLVSSD</sequence>
<dbReference type="EnsemblFungi" id="CEF84136">
    <property type="protein sequence ID" value="CEF84136"/>
    <property type="gene ID" value="FGRRES_20364"/>
</dbReference>
<dbReference type="EMBL" id="HG970335">
    <property type="protein sequence ID" value="CEF84136.1"/>
    <property type="molecule type" value="Genomic_DNA"/>
</dbReference>
<name>A0A098DQK0_GIBZE</name>
<dbReference type="InParanoid" id="A0A098DQK0"/>
<dbReference type="VEuPathDB" id="FungiDB:FGRAMPH1_01G24627"/>
<proteinExistence type="predicted"/>
<gene>
    <name evidence="1" type="ORF">FGRAMPH1_01T24627</name>
</gene>
<protein>
    <submittedName>
        <fullName evidence="1">Chromosome 4, complete genome</fullName>
    </submittedName>
</protein>
<accession>A0A0E0SCH3</accession>
<accession>A0A098DQK0</accession>
<evidence type="ECO:0000313" key="1">
    <source>
        <dbReference type="EMBL" id="CEF84136.1"/>
    </source>
</evidence>
<keyword evidence="3" id="KW-1185">Reference proteome</keyword>